<keyword evidence="3 5" id="KW-1133">Transmembrane helix</keyword>
<evidence type="ECO:0000256" key="2">
    <source>
        <dbReference type="ARBA" id="ARBA00022692"/>
    </source>
</evidence>
<reference evidence="7 8" key="1">
    <citation type="submission" date="2015-11" db="EMBL/GenBank/DDBJ databases">
        <title>Butyribacter intestini gen. nov., sp. nov., a butyric acid-producing bacterium of the family Lachnospiraceae isolated from the human faeces.</title>
        <authorList>
            <person name="Zou Y."/>
            <person name="Xue W."/>
            <person name="Luo G."/>
            <person name="Lv M."/>
        </authorList>
    </citation>
    <scope>NUCLEOTIDE SEQUENCE [LARGE SCALE GENOMIC DNA]</scope>
    <source>
        <strain evidence="7 8">ACET-33324</strain>
    </source>
</reference>
<dbReference type="Pfam" id="PF01957">
    <property type="entry name" value="NfeD"/>
    <property type="match status" value="1"/>
</dbReference>
<feature type="domain" description="NfeD-like C-terminal" evidence="6">
    <location>
        <begin position="81"/>
        <end position="141"/>
    </location>
</feature>
<dbReference type="PANTHER" id="PTHR33507">
    <property type="entry name" value="INNER MEMBRANE PROTEIN YBBJ"/>
    <property type="match status" value="1"/>
</dbReference>
<dbReference type="GO" id="GO:0005886">
    <property type="term" value="C:plasma membrane"/>
    <property type="evidence" value="ECO:0007669"/>
    <property type="project" value="TreeGrafter"/>
</dbReference>
<comment type="caution">
    <text evidence="7">The sequence shown here is derived from an EMBL/GenBank/DDBJ whole genome shotgun (WGS) entry which is preliminary data.</text>
</comment>
<evidence type="ECO:0000256" key="5">
    <source>
        <dbReference type="SAM" id="Phobius"/>
    </source>
</evidence>
<sequence length="147" mass="16548">MVPIYWLIFMAVLLVIEICTLGLTTIWFAGGALVATIVSLLGLNFWIQVTLFIVVSTLLLVVTRPWAMRYINSHKVKTNYEGLIGKVIKITERVDNFNQSGTAVVNGAEWTVRTQEDGVIIEPEEKAQIVNIVGVRLIVKRYIEEDN</sequence>
<comment type="subcellular location">
    <subcellularLocation>
        <location evidence="1">Membrane</location>
        <topology evidence="1">Multi-pass membrane protein</topology>
    </subcellularLocation>
</comment>
<evidence type="ECO:0000259" key="6">
    <source>
        <dbReference type="Pfam" id="PF01957"/>
    </source>
</evidence>
<evidence type="ECO:0000313" key="7">
    <source>
        <dbReference type="EMBL" id="KSV58905.1"/>
    </source>
</evidence>
<organism evidence="7 8">
    <name type="scientific">Acetivibrio ethanolgignens</name>
    <dbReference type="NCBI Taxonomy" id="290052"/>
    <lineage>
        <taxon>Bacteria</taxon>
        <taxon>Bacillati</taxon>
        <taxon>Bacillota</taxon>
        <taxon>Clostridia</taxon>
        <taxon>Eubacteriales</taxon>
        <taxon>Oscillospiraceae</taxon>
        <taxon>Acetivibrio</taxon>
    </lineage>
</organism>
<dbReference type="SUPFAM" id="SSF141322">
    <property type="entry name" value="NfeD domain-like"/>
    <property type="match status" value="1"/>
</dbReference>
<dbReference type="OrthoDB" id="5054at2"/>
<dbReference type="EMBL" id="LNAM01000157">
    <property type="protein sequence ID" value="KSV58905.1"/>
    <property type="molecule type" value="Genomic_DNA"/>
</dbReference>
<evidence type="ECO:0000313" key="8">
    <source>
        <dbReference type="Proteomes" id="UP000054874"/>
    </source>
</evidence>
<dbReference type="RefSeq" id="WP_058352889.1">
    <property type="nucleotide sequence ID" value="NZ_CABMMD010000157.1"/>
</dbReference>
<dbReference type="InterPro" id="IPR012340">
    <property type="entry name" value="NA-bd_OB-fold"/>
</dbReference>
<keyword evidence="4 5" id="KW-0472">Membrane</keyword>
<keyword evidence="8" id="KW-1185">Reference proteome</keyword>
<dbReference type="InterPro" id="IPR052165">
    <property type="entry name" value="Membrane_assoc_protease"/>
</dbReference>
<accession>A0A0V8QFP9</accession>
<dbReference type="InterPro" id="IPR002810">
    <property type="entry name" value="NfeD-like_C"/>
</dbReference>
<dbReference type="AlphaFoldDB" id="A0A0V8QFP9"/>
<feature type="transmembrane region" description="Helical" evidence="5">
    <location>
        <begin position="7"/>
        <end position="39"/>
    </location>
</feature>
<gene>
    <name evidence="7" type="ORF">ASU35_11170</name>
</gene>
<dbReference type="PANTHER" id="PTHR33507:SF3">
    <property type="entry name" value="INNER MEMBRANE PROTEIN YBBJ"/>
    <property type="match status" value="1"/>
</dbReference>
<dbReference type="STRING" id="290052.ASU35_11170"/>
<evidence type="ECO:0000256" key="4">
    <source>
        <dbReference type="ARBA" id="ARBA00023136"/>
    </source>
</evidence>
<keyword evidence="2 5" id="KW-0812">Transmembrane</keyword>
<proteinExistence type="predicted"/>
<name>A0A0V8QFP9_9FIRM</name>
<evidence type="ECO:0000256" key="3">
    <source>
        <dbReference type="ARBA" id="ARBA00022989"/>
    </source>
</evidence>
<feature type="transmembrane region" description="Helical" evidence="5">
    <location>
        <begin position="45"/>
        <end position="67"/>
    </location>
</feature>
<dbReference type="Proteomes" id="UP000054874">
    <property type="component" value="Unassembled WGS sequence"/>
</dbReference>
<protein>
    <recommendedName>
        <fullName evidence="6">NfeD-like C-terminal domain-containing protein</fullName>
    </recommendedName>
</protein>
<dbReference type="Gene3D" id="2.40.50.140">
    <property type="entry name" value="Nucleic acid-binding proteins"/>
    <property type="match status" value="1"/>
</dbReference>
<evidence type="ECO:0000256" key="1">
    <source>
        <dbReference type="ARBA" id="ARBA00004141"/>
    </source>
</evidence>